<feature type="compositionally biased region" description="Low complexity" evidence="1">
    <location>
        <begin position="14"/>
        <end position="41"/>
    </location>
</feature>
<dbReference type="EnsemblPlants" id="TuG1812G0100004143.01.T02">
    <property type="protein sequence ID" value="TuG1812G0100004143.01.T02"/>
    <property type="gene ID" value="TuG1812G0100004143.01"/>
</dbReference>
<accession>A0A8R7K4K0</accession>
<dbReference type="Gramene" id="TuG1812G0100004143.01.T02">
    <property type="protein sequence ID" value="TuG1812G0100004143.01.T02"/>
    <property type="gene ID" value="TuG1812G0100004143.01"/>
</dbReference>
<dbReference type="AlphaFoldDB" id="A0A8R7K4K0"/>
<evidence type="ECO:0000256" key="1">
    <source>
        <dbReference type="SAM" id="MobiDB-lite"/>
    </source>
</evidence>
<keyword evidence="3" id="KW-1185">Reference proteome</keyword>
<dbReference type="Proteomes" id="UP000015106">
    <property type="component" value="Chromosome 1"/>
</dbReference>
<organism evidence="2 3">
    <name type="scientific">Triticum urartu</name>
    <name type="common">Red wild einkorn</name>
    <name type="synonym">Crithodium urartu</name>
    <dbReference type="NCBI Taxonomy" id="4572"/>
    <lineage>
        <taxon>Eukaryota</taxon>
        <taxon>Viridiplantae</taxon>
        <taxon>Streptophyta</taxon>
        <taxon>Embryophyta</taxon>
        <taxon>Tracheophyta</taxon>
        <taxon>Spermatophyta</taxon>
        <taxon>Magnoliopsida</taxon>
        <taxon>Liliopsida</taxon>
        <taxon>Poales</taxon>
        <taxon>Poaceae</taxon>
        <taxon>BOP clade</taxon>
        <taxon>Pooideae</taxon>
        <taxon>Triticodae</taxon>
        <taxon>Triticeae</taxon>
        <taxon>Triticinae</taxon>
        <taxon>Triticum</taxon>
    </lineage>
</organism>
<feature type="region of interest" description="Disordered" evidence="1">
    <location>
        <begin position="1"/>
        <end position="99"/>
    </location>
</feature>
<reference evidence="2" key="3">
    <citation type="submission" date="2022-06" db="UniProtKB">
        <authorList>
            <consortium name="EnsemblPlants"/>
        </authorList>
    </citation>
    <scope>IDENTIFICATION</scope>
</reference>
<reference evidence="3" key="1">
    <citation type="journal article" date="2013" name="Nature">
        <title>Draft genome of the wheat A-genome progenitor Triticum urartu.</title>
        <authorList>
            <person name="Ling H.Q."/>
            <person name="Zhao S."/>
            <person name="Liu D."/>
            <person name="Wang J."/>
            <person name="Sun H."/>
            <person name="Zhang C."/>
            <person name="Fan H."/>
            <person name="Li D."/>
            <person name="Dong L."/>
            <person name="Tao Y."/>
            <person name="Gao C."/>
            <person name="Wu H."/>
            <person name="Li Y."/>
            <person name="Cui Y."/>
            <person name="Guo X."/>
            <person name="Zheng S."/>
            <person name="Wang B."/>
            <person name="Yu K."/>
            <person name="Liang Q."/>
            <person name="Yang W."/>
            <person name="Lou X."/>
            <person name="Chen J."/>
            <person name="Feng M."/>
            <person name="Jian J."/>
            <person name="Zhang X."/>
            <person name="Luo G."/>
            <person name="Jiang Y."/>
            <person name="Liu J."/>
            <person name="Wang Z."/>
            <person name="Sha Y."/>
            <person name="Zhang B."/>
            <person name="Wu H."/>
            <person name="Tang D."/>
            <person name="Shen Q."/>
            <person name="Xue P."/>
            <person name="Zou S."/>
            <person name="Wang X."/>
            <person name="Liu X."/>
            <person name="Wang F."/>
            <person name="Yang Y."/>
            <person name="An X."/>
            <person name="Dong Z."/>
            <person name="Zhang K."/>
            <person name="Zhang X."/>
            <person name="Luo M.C."/>
            <person name="Dvorak J."/>
            <person name="Tong Y."/>
            <person name="Wang J."/>
            <person name="Yang H."/>
            <person name="Li Z."/>
            <person name="Wang D."/>
            <person name="Zhang A."/>
            <person name="Wang J."/>
        </authorList>
    </citation>
    <scope>NUCLEOTIDE SEQUENCE</scope>
    <source>
        <strain evidence="3">cv. G1812</strain>
    </source>
</reference>
<feature type="compositionally biased region" description="Basic residues" evidence="1">
    <location>
        <begin position="78"/>
        <end position="92"/>
    </location>
</feature>
<feature type="compositionally biased region" description="Low complexity" evidence="1">
    <location>
        <begin position="64"/>
        <end position="77"/>
    </location>
</feature>
<gene>
    <name evidence="2" type="primary">LOC125527795</name>
</gene>
<proteinExistence type="predicted"/>
<evidence type="ECO:0000313" key="2">
    <source>
        <dbReference type="EnsemblPlants" id="TuG1812G0100004143.01.T02"/>
    </source>
</evidence>
<reference evidence="2" key="2">
    <citation type="submission" date="2018-03" db="EMBL/GenBank/DDBJ databases">
        <title>The Triticum urartu genome reveals the dynamic nature of wheat genome evolution.</title>
        <authorList>
            <person name="Ling H."/>
            <person name="Ma B."/>
            <person name="Shi X."/>
            <person name="Liu H."/>
            <person name="Dong L."/>
            <person name="Sun H."/>
            <person name="Cao Y."/>
            <person name="Gao Q."/>
            <person name="Zheng S."/>
            <person name="Li Y."/>
            <person name="Yu Y."/>
            <person name="Du H."/>
            <person name="Qi M."/>
            <person name="Li Y."/>
            <person name="Yu H."/>
            <person name="Cui Y."/>
            <person name="Wang N."/>
            <person name="Chen C."/>
            <person name="Wu H."/>
            <person name="Zhao Y."/>
            <person name="Zhang J."/>
            <person name="Li Y."/>
            <person name="Zhou W."/>
            <person name="Zhang B."/>
            <person name="Hu W."/>
            <person name="Eijk M."/>
            <person name="Tang J."/>
            <person name="Witsenboer H."/>
            <person name="Zhao S."/>
            <person name="Li Z."/>
            <person name="Zhang A."/>
            <person name="Wang D."/>
            <person name="Liang C."/>
        </authorList>
    </citation>
    <scope>NUCLEOTIDE SEQUENCE [LARGE SCALE GENOMIC DNA]</scope>
    <source>
        <strain evidence="2">cv. G1812</strain>
    </source>
</reference>
<protein>
    <submittedName>
        <fullName evidence="2">Uncharacterized protein</fullName>
    </submittedName>
</protein>
<evidence type="ECO:0000313" key="3">
    <source>
        <dbReference type="Proteomes" id="UP000015106"/>
    </source>
</evidence>
<name>A0A8R7K4K0_TRIUA</name>
<sequence>KGKKTTRPLPSRISPDLAPDLASADPDLAPDLASADPDLAPGGPFLHSFSHGPQSLPPPQPSHAVGAAAVPIAASAFSRRRRRRSPYRRRRASPTAPLLRRNRYSGILSGLACRGEGLGRDNGKPC</sequence>